<accession>A0ABT3U0B1</accession>
<protein>
    <submittedName>
        <fullName evidence="1">Uncharacterized protein</fullName>
    </submittedName>
</protein>
<organism evidence="1 2">
    <name type="scientific">Streptomyces beihaiensis</name>
    <dbReference type="NCBI Taxonomy" id="2984495"/>
    <lineage>
        <taxon>Bacteria</taxon>
        <taxon>Bacillati</taxon>
        <taxon>Actinomycetota</taxon>
        <taxon>Actinomycetes</taxon>
        <taxon>Kitasatosporales</taxon>
        <taxon>Streptomycetaceae</taxon>
        <taxon>Streptomyces</taxon>
    </lineage>
</organism>
<evidence type="ECO:0000313" key="1">
    <source>
        <dbReference type="EMBL" id="MCX3062756.1"/>
    </source>
</evidence>
<dbReference type="RefSeq" id="WP_266603195.1">
    <property type="nucleotide sequence ID" value="NZ_JAPHNL010000281.1"/>
</dbReference>
<name>A0ABT3U0B1_9ACTN</name>
<keyword evidence="2" id="KW-1185">Reference proteome</keyword>
<reference evidence="1" key="1">
    <citation type="submission" date="2022-10" db="EMBL/GenBank/DDBJ databases">
        <title>Streptomyces beihaiensis sp. nov., a chitin degrading actinobacterium, isolated from shrimp pond soil.</title>
        <authorList>
            <person name="Xie J."/>
            <person name="Shen N."/>
        </authorList>
    </citation>
    <scope>NUCLEOTIDE SEQUENCE</scope>
    <source>
        <strain evidence="1">GXMU-J5</strain>
    </source>
</reference>
<dbReference type="EMBL" id="JAPHNL010000281">
    <property type="protein sequence ID" value="MCX3062756.1"/>
    <property type="molecule type" value="Genomic_DNA"/>
</dbReference>
<evidence type="ECO:0000313" key="2">
    <source>
        <dbReference type="Proteomes" id="UP001163064"/>
    </source>
</evidence>
<comment type="caution">
    <text evidence="1">The sequence shown here is derived from an EMBL/GenBank/DDBJ whole genome shotgun (WGS) entry which is preliminary data.</text>
</comment>
<sequence>MTRRAAAPGRYEVRLLLWLLEQSGRRTRVPVPTGDFARQQNKPALGVTAVVEDLQERGLVLAHEDGERPPPDTELTADGLALALELADELHDEGALHRYTEDALLDWASEQERAGHRPRLKEFFVSEQVFFHGTPLSQGDVEGSARFLHQTGLLALDGETVEARVTPTGAGRRCAAAGQGVSAFLTREPPGAGAIHIGTVQGDFNVTYGNVVHFVDTIRDRAAGLDLDDERLRQLIRDSEELRRTGALPQQRGRLRALATRIREQLVAAPNSVAAQALLQSIGPVLTRLLG</sequence>
<dbReference type="Proteomes" id="UP001163064">
    <property type="component" value="Unassembled WGS sequence"/>
</dbReference>
<gene>
    <name evidence="1" type="ORF">OFY01_23955</name>
</gene>
<proteinExistence type="predicted"/>